<dbReference type="EMBL" id="CAJOBA010003143">
    <property type="protein sequence ID" value="CAF3671938.1"/>
    <property type="molecule type" value="Genomic_DNA"/>
</dbReference>
<feature type="transmembrane region" description="Helical" evidence="6">
    <location>
        <begin position="109"/>
        <end position="128"/>
    </location>
</feature>
<dbReference type="EMBL" id="CAJNOK010003142">
    <property type="protein sequence ID" value="CAF0889478.1"/>
    <property type="molecule type" value="Genomic_DNA"/>
</dbReference>
<dbReference type="InterPro" id="IPR011701">
    <property type="entry name" value="MFS"/>
</dbReference>
<dbReference type="PANTHER" id="PTHR23502">
    <property type="entry name" value="MAJOR FACILITATOR SUPERFAMILY"/>
    <property type="match status" value="1"/>
</dbReference>
<reference evidence="8" key="1">
    <citation type="submission" date="2021-02" db="EMBL/GenBank/DDBJ databases">
        <authorList>
            <person name="Nowell W R."/>
        </authorList>
    </citation>
    <scope>NUCLEOTIDE SEQUENCE</scope>
</reference>
<evidence type="ECO:0000256" key="3">
    <source>
        <dbReference type="ARBA" id="ARBA00022692"/>
    </source>
</evidence>
<evidence type="ECO:0000256" key="6">
    <source>
        <dbReference type="SAM" id="Phobius"/>
    </source>
</evidence>
<dbReference type="GO" id="GO:0022857">
    <property type="term" value="F:transmembrane transporter activity"/>
    <property type="evidence" value="ECO:0007669"/>
    <property type="project" value="InterPro"/>
</dbReference>
<keyword evidence="2" id="KW-0813">Transport</keyword>
<feature type="transmembrane region" description="Helical" evidence="6">
    <location>
        <begin position="134"/>
        <end position="156"/>
    </location>
</feature>
<dbReference type="PANTHER" id="PTHR23502:SF132">
    <property type="entry name" value="POLYAMINE TRANSPORTER 2-RELATED"/>
    <property type="match status" value="1"/>
</dbReference>
<gene>
    <name evidence="8" type="ORF">OVA965_LOCUS9048</name>
    <name evidence="9" type="ORF">TMI583_LOCUS9044</name>
</gene>
<evidence type="ECO:0000256" key="5">
    <source>
        <dbReference type="ARBA" id="ARBA00023136"/>
    </source>
</evidence>
<feature type="transmembrane region" description="Helical" evidence="6">
    <location>
        <begin position="340"/>
        <end position="360"/>
    </location>
</feature>
<evidence type="ECO:0000259" key="7">
    <source>
        <dbReference type="PROSITE" id="PS50850"/>
    </source>
</evidence>
<comment type="subcellular location">
    <subcellularLocation>
        <location evidence="1">Membrane</location>
        <topology evidence="1">Multi-pass membrane protein</topology>
    </subcellularLocation>
</comment>
<dbReference type="SUPFAM" id="SSF103473">
    <property type="entry name" value="MFS general substrate transporter"/>
    <property type="match status" value="1"/>
</dbReference>
<feature type="domain" description="Major facilitator superfamily (MFS) profile" evidence="7">
    <location>
        <begin position="43"/>
        <end position="457"/>
    </location>
</feature>
<feature type="transmembrane region" description="Helical" evidence="6">
    <location>
        <begin position="300"/>
        <end position="319"/>
    </location>
</feature>
<evidence type="ECO:0000313" key="8">
    <source>
        <dbReference type="EMBL" id="CAF0889478.1"/>
    </source>
</evidence>
<feature type="transmembrane region" description="Helical" evidence="6">
    <location>
        <begin position="366"/>
        <end position="383"/>
    </location>
</feature>
<evidence type="ECO:0000313" key="9">
    <source>
        <dbReference type="EMBL" id="CAF3671938.1"/>
    </source>
</evidence>
<dbReference type="Pfam" id="PF07690">
    <property type="entry name" value="MFS_1"/>
    <property type="match status" value="1"/>
</dbReference>
<dbReference type="InterPro" id="IPR036259">
    <property type="entry name" value="MFS_trans_sf"/>
</dbReference>
<dbReference type="Proteomes" id="UP000677228">
    <property type="component" value="Unassembled WGS sequence"/>
</dbReference>
<evidence type="ECO:0000313" key="10">
    <source>
        <dbReference type="Proteomes" id="UP000677228"/>
    </source>
</evidence>
<feature type="transmembrane region" description="Helical" evidence="6">
    <location>
        <begin position="432"/>
        <end position="454"/>
    </location>
</feature>
<keyword evidence="4 6" id="KW-1133">Transmembrane helix</keyword>
<name>A0A8S2D6C4_9BILA</name>
<comment type="caution">
    <text evidence="8">The sequence shown here is derived from an EMBL/GenBank/DDBJ whole genome shotgun (WGS) entry which is preliminary data.</text>
</comment>
<dbReference type="AlphaFoldDB" id="A0A8S2D6C4"/>
<proteinExistence type="predicted"/>
<dbReference type="Gene3D" id="1.20.1250.20">
    <property type="entry name" value="MFS general substrate transporter like domains"/>
    <property type="match status" value="1"/>
</dbReference>
<feature type="transmembrane region" description="Helical" evidence="6">
    <location>
        <begin position="43"/>
        <end position="66"/>
    </location>
</feature>
<accession>A0A8S2D6C4</accession>
<feature type="transmembrane region" description="Helical" evidence="6">
    <location>
        <begin position="404"/>
        <end position="426"/>
    </location>
</feature>
<feature type="transmembrane region" description="Helical" evidence="6">
    <location>
        <begin position="168"/>
        <end position="189"/>
    </location>
</feature>
<sequence>MEFGSDQQQDTPIATAAVLVVENEESKRFSIYDIHKKWRKNGVLFIVCCLGFLASFDEVVYLPALLEMVKDYESTKTLGLLTISIYLFTMSLSSLIWGVLADYYGRKPMVISGFGAFILSSIGCYFSPNIYILLIFRALQGCFISVAVVVGQGTIADIYRPNQRGTPYGIFYAFFFAAGLLAPALGGVVCQQLGWRATFILVTTISFILFISYILIVPETQQYTVICTYQSQQQITLIESDQVSKPTLTNPCAPLSYLIDSTIIPYISVLACSYIAVNCSALLVPTELAESPYSFRPNKIGLLFIPIAAAFLIGSVVGGKLSDLITMKFFQTSKLLEGRMIPGLIFSILISIGLIIYAWAFQYGTYILIPILGQMLAGFGQAASRPGVISYVTVKYQESAASIIAANTFVQQLSTAIVLTFTVQIVQVIHEGAFFTTLALCNVLTTLAAAMIICRKLISSRSPEKKLLL</sequence>
<feature type="transmembrane region" description="Helical" evidence="6">
    <location>
        <begin position="195"/>
        <end position="216"/>
    </location>
</feature>
<feature type="transmembrane region" description="Helical" evidence="6">
    <location>
        <begin position="78"/>
        <end position="97"/>
    </location>
</feature>
<dbReference type="Proteomes" id="UP000682733">
    <property type="component" value="Unassembled WGS sequence"/>
</dbReference>
<feature type="transmembrane region" description="Helical" evidence="6">
    <location>
        <begin position="263"/>
        <end position="284"/>
    </location>
</feature>
<protein>
    <recommendedName>
        <fullName evidence="7">Major facilitator superfamily (MFS) profile domain-containing protein</fullName>
    </recommendedName>
</protein>
<dbReference type="PROSITE" id="PS50850">
    <property type="entry name" value="MFS"/>
    <property type="match status" value="1"/>
</dbReference>
<evidence type="ECO:0000256" key="1">
    <source>
        <dbReference type="ARBA" id="ARBA00004141"/>
    </source>
</evidence>
<dbReference type="InterPro" id="IPR020846">
    <property type="entry name" value="MFS_dom"/>
</dbReference>
<evidence type="ECO:0000256" key="2">
    <source>
        <dbReference type="ARBA" id="ARBA00022448"/>
    </source>
</evidence>
<dbReference type="GO" id="GO:0005886">
    <property type="term" value="C:plasma membrane"/>
    <property type="evidence" value="ECO:0007669"/>
    <property type="project" value="TreeGrafter"/>
</dbReference>
<evidence type="ECO:0000256" key="4">
    <source>
        <dbReference type="ARBA" id="ARBA00022989"/>
    </source>
</evidence>
<organism evidence="8 10">
    <name type="scientific">Didymodactylos carnosus</name>
    <dbReference type="NCBI Taxonomy" id="1234261"/>
    <lineage>
        <taxon>Eukaryota</taxon>
        <taxon>Metazoa</taxon>
        <taxon>Spiralia</taxon>
        <taxon>Gnathifera</taxon>
        <taxon>Rotifera</taxon>
        <taxon>Eurotatoria</taxon>
        <taxon>Bdelloidea</taxon>
        <taxon>Philodinida</taxon>
        <taxon>Philodinidae</taxon>
        <taxon>Didymodactylos</taxon>
    </lineage>
</organism>
<keyword evidence="3 6" id="KW-0812">Transmembrane</keyword>
<keyword evidence="5 6" id="KW-0472">Membrane</keyword>